<keyword evidence="1" id="KW-0732">Signal</keyword>
<keyword evidence="4" id="KW-1185">Reference proteome</keyword>
<evidence type="ECO:0000256" key="1">
    <source>
        <dbReference type="SAM" id="SignalP"/>
    </source>
</evidence>
<evidence type="ECO:0000259" key="2">
    <source>
        <dbReference type="Pfam" id="PF20243"/>
    </source>
</evidence>
<accession>A0A259U0T1</accession>
<feature type="signal peptide" evidence="1">
    <location>
        <begin position="1"/>
        <end position="35"/>
    </location>
</feature>
<comment type="caution">
    <text evidence="3">The sequence shown here is derived from an EMBL/GenBank/DDBJ whole genome shotgun (WGS) entry which is preliminary data.</text>
</comment>
<evidence type="ECO:0000313" key="3">
    <source>
        <dbReference type="EMBL" id="OZC03546.1"/>
    </source>
</evidence>
<feature type="chain" id="PRO_5012175549" description="Copper-binding protein MbnP-like domain-containing protein" evidence="1">
    <location>
        <begin position="36"/>
        <end position="302"/>
    </location>
</feature>
<feature type="domain" description="Copper-binding protein MbnP-like" evidence="2">
    <location>
        <begin position="47"/>
        <end position="273"/>
    </location>
</feature>
<evidence type="ECO:0000313" key="4">
    <source>
        <dbReference type="Proteomes" id="UP000216446"/>
    </source>
</evidence>
<dbReference type="Pfam" id="PF20243">
    <property type="entry name" value="MbnP"/>
    <property type="match status" value="1"/>
</dbReference>
<sequence>MQAPGVCTLSVRMNLRTLAPTGALLLGLAALPLTGCDSTDTSDQPATLRLDVEPMTGSDAFQAAQPFTVNGMTAELDIAQMYLSGITLLHEDGREIMLMADEPITVRAQDENQTEIQHTVEKRYVLVDADAGNTLTSLGEVPSGRYTGVRFLLGVEGLDNRIAPEDLPADHPLAPQTQTMHWNWNAGYVFLRFDGLLDIDGDGTVDASTGTPRDPASGQWRMHVGGAANAQTVTLNQSFELEGGEMQDLHVQVDLNRIVQGLDFSDASKRWCMTGGCQDVVDAAKANVQAAFSIHGVHGHGM</sequence>
<dbReference type="AlphaFoldDB" id="A0A259U0T1"/>
<dbReference type="InParanoid" id="A0A259U0T1"/>
<reference evidence="3 4" key="1">
    <citation type="submission" date="2016-11" db="EMBL/GenBank/DDBJ databases">
        <title>Study of marine rhodopsin-containing bacteria.</title>
        <authorList>
            <person name="Yoshizawa S."/>
            <person name="Kumagai Y."/>
            <person name="Kogure K."/>
        </authorList>
    </citation>
    <scope>NUCLEOTIDE SEQUENCE [LARGE SCALE GENOMIC DNA]</scope>
    <source>
        <strain evidence="3 4">SG-29</strain>
    </source>
</reference>
<dbReference type="Proteomes" id="UP000216446">
    <property type="component" value="Unassembled WGS sequence"/>
</dbReference>
<proteinExistence type="predicted"/>
<protein>
    <recommendedName>
        <fullName evidence="2">Copper-binding protein MbnP-like domain-containing protein</fullName>
    </recommendedName>
</protein>
<name>A0A259U0T1_9BACT</name>
<dbReference type="InterPro" id="IPR046863">
    <property type="entry name" value="MbnP-like_dom"/>
</dbReference>
<gene>
    <name evidence="3" type="ORF">BSZ36_11475</name>
</gene>
<organism evidence="3 4">
    <name type="scientific">Rubricoccus marinus</name>
    <dbReference type="NCBI Taxonomy" id="716817"/>
    <lineage>
        <taxon>Bacteria</taxon>
        <taxon>Pseudomonadati</taxon>
        <taxon>Rhodothermota</taxon>
        <taxon>Rhodothermia</taxon>
        <taxon>Rhodothermales</taxon>
        <taxon>Rubricoccaceae</taxon>
        <taxon>Rubricoccus</taxon>
    </lineage>
</organism>
<dbReference type="EMBL" id="MQWB01000001">
    <property type="protein sequence ID" value="OZC03546.1"/>
    <property type="molecule type" value="Genomic_DNA"/>
</dbReference>